<organism evidence="3 4">
    <name type="scientific">Edaphobacter aggregans</name>
    <dbReference type="NCBI Taxonomy" id="570835"/>
    <lineage>
        <taxon>Bacteria</taxon>
        <taxon>Pseudomonadati</taxon>
        <taxon>Acidobacteriota</taxon>
        <taxon>Terriglobia</taxon>
        <taxon>Terriglobales</taxon>
        <taxon>Acidobacteriaceae</taxon>
        <taxon>Edaphobacter</taxon>
    </lineage>
</organism>
<evidence type="ECO:0000313" key="3">
    <source>
        <dbReference type="EMBL" id="RSL18649.1"/>
    </source>
</evidence>
<keyword evidence="4" id="KW-1185">Reference proteome</keyword>
<dbReference type="EMBL" id="RSDW01000001">
    <property type="protein sequence ID" value="RSL18649.1"/>
    <property type="molecule type" value="Genomic_DNA"/>
</dbReference>
<feature type="compositionally biased region" description="Polar residues" evidence="1">
    <location>
        <begin position="50"/>
        <end position="61"/>
    </location>
</feature>
<dbReference type="OrthoDB" id="9944669at2"/>
<keyword evidence="2" id="KW-0732">Signal</keyword>
<feature type="region of interest" description="Disordered" evidence="1">
    <location>
        <begin position="26"/>
        <end position="61"/>
    </location>
</feature>
<reference evidence="3 4" key="1">
    <citation type="submission" date="2018-12" db="EMBL/GenBank/DDBJ databases">
        <title>Sequencing of bacterial isolates from soil warming experiment in Harvard Forest, Massachusetts, USA.</title>
        <authorList>
            <person name="Deangelis K."/>
        </authorList>
    </citation>
    <scope>NUCLEOTIDE SEQUENCE [LARGE SCALE GENOMIC DNA]</scope>
    <source>
        <strain evidence="3 4">EB153</strain>
    </source>
</reference>
<dbReference type="AlphaFoldDB" id="A0A428MP42"/>
<dbReference type="RefSeq" id="WP_125486983.1">
    <property type="nucleotide sequence ID" value="NZ_RSDW01000001.1"/>
</dbReference>
<evidence type="ECO:0000256" key="1">
    <source>
        <dbReference type="SAM" id="MobiDB-lite"/>
    </source>
</evidence>
<dbReference type="Proteomes" id="UP000269669">
    <property type="component" value="Unassembled WGS sequence"/>
</dbReference>
<evidence type="ECO:0000313" key="4">
    <source>
        <dbReference type="Proteomes" id="UP000269669"/>
    </source>
</evidence>
<comment type="caution">
    <text evidence="3">The sequence shown here is derived from an EMBL/GenBank/DDBJ whole genome shotgun (WGS) entry which is preliminary data.</text>
</comment>
<evidence type="ECO:0008006" key="5">
    <source>
        <dbReference type="Google" id="ProtNLM"/>
    </source>
</evidence>
<gene>
    <name evidence="3" type="ORF">EDE15_4241</name>
</gene>
<feature type="signal peptide" evidence="2">
    <location>
        <begin position="1"/>
        <end position="25"/>
    </location>
</feature>
<name>A0A428MP42_9BACT</name>
<evidence type="ECO:0000256" key="2">
    <source>
        <dbReference type="SAM" id="SignalP"/>
    </source>
</evidence>
<sequence>MNRLEKAAFMFFASMLIFLSGEAGATEPHREPTANSDLVPVRVPRLPSPYRTSSLPTSTGDSATAPVIDNGHIIQFHQTPHKPGQPNIYLFNRSGQIEYQVSICPTNSTQVWLTSVTVAARGGIIFAGHSIDDRGNRLLFIGSSDLDGSNPHFFSTGTYLATLVTGANDSSIWSLGAEFHDAAGSGQRWDNYDTVRHFSSSGTLLEHFLPRWNPQVAYVTSRFSDGNFVLDAYDTSGHPVVLSADSVSTARRGYRDAGTKHSQMYLKTASGVVNIYDGINEVFYQYDTATRVLSQYRIATRFTGVLNGFALTQDGHLFGSISGQDPRLYQLHGLFELKQDSSTGHAHWMLIDGTPSSKSGIGDIVRLLGADGDDLVFQTRQPEGSPRSISWTHR</sequence>
<protein>
    <recommendedName>
        <fullName evidence="5">YD repeat-containing protein</fullName>
    </recommendedName>
</protein>
<accession>A0A428MP42</accession>
<feature type="chain" id="PRO_5019100064" description="YD repeat-containing protein" evidence="2">
    <location>
        <begin position="26"/>
        <end position="394"/>
    </location>
</feature>
<proteinExistence type="predicted"/>